<dbReference type="InterPro" id="IPR036162">
    <property type="entry name" value="Resolvase-like_N_sf"/>
</dbReference>
<reference evidence="3 4" key="1">
    <citation type="submission" date="2018-09" db="EMBL/GenBank/DDBJ databases">
        <title>Murine metabolic-syndrome-specific gut microbial biobank.</title>
        <authorList>
            <person name="Liu C."/>
        </authorList>
    </citation>
    <scope>NUCLEOTIDE SEQUENCE [LARGE SCALE GENOMIC DNA]</scope>
    <source>
        <strain evidence="3 4">C-30</strain>
    </source>
</reference>
<dbReference type="SUPFAM" id="SSF53041">
    <property type="entry name" value="Resolvase-like"/>
    <property type="match status" value="1"/>
</dbReference>
<dbReference type="Gene3D" id="3.40.50.1390">
    <property type="entry name" value="Resolvase, N-terminal catalytic domain"/>
    <property type="match status" value="1"/>
</dbReference>
<accession>A0A4Q2AXC4</accession>
<protein>
    <submittedName>
        <fullName evidence="3">Recombinase</fullName>
    </submittedName>
</protein>
<sequence length="511" mass="58433">MDYVIALYVRLSIEDLKVDSLSIQSQLALLHSYADDMEGIPNAQVEEFIDNGHSGTNFERPAVQKLLDRVRAGEIHCILVKDFSRFGRNMIEVGYFMERVFPVFGVRFISVEDGFDSVQHQGDTGGIGMAVKYLISEFYSRDMSVKTRTAKYVKMKRGEYQSVVCPYGYQKGADGRMEIDEETAPNVRLIFQMALDGHDAHQIAEVLFQKGIVTPGEYKASKGKHYHDVSRCQGIWQRTTILRILGDERYAGTYIMGKRKVREIGGRCLHLKDESEWFKIPDHHPPIIDKSTYEQVQAKLLHFKSVKRKVHQYPLRGKVFCGCCKHAMGRIPAKKPYFICRYTSVDSMSPCHGMRILEAELESLIYEILLKQAGIILNIDSLSVAGGLDVQLAEQTEYQNRIRQCQTEKRLLYERFLLKEIDKDSYLEQKSVCDKELNRLKQAHSALSAEISQKQMDSDTKSQLKSIASDISGADGLTETFANVLIERISVFPDSQIKIEWKMKDFCREIS</sequence>
<dbReference type="PANTHER" id="PTHR30461">
    <property type="entry name" value="DNA-INVERTASE FROM LAMBDOID PROPHAGE"/>
    <property type="match status" value="1"/>
</dbReference>
<dbReference type="Proteomes" id="UP000289316">
    <property type="component" value="Unassembled WGS sequence"/>
</dbReference>
<comment type="caution">
    <text evidence="3">The sequence shown here is derived from an EMBL/GenBank/DDBJ whole genome shotgun (WGS) entry which is preliminary data.</text>
</comment>
<dbReference type="Pfam" id="PF00239">
    <property type="entry name" value="Resolvase"/>
    <property type="match status" value="1"/>
</dbReference>
<evidence type="ECO:0000259" key="1">
    <source>
        <dbReference type="PROSITE" id="PS51736"/>
    </source>
</evidence>
<dbReference type="GO" id="GO:0003677">
    <property type="term" value="F:DNA binding"/>
    <property type="evidence" value="ECO:0007669"/>
    <property type="project" value="InterPro"/>
</dbReference>
<organism evidence="3 4">
    <name type="scientific">Ligilactobacillus murinus</name>
    <dbReference type="NCBI Taxonomy" id="1622"/>
    <lineage>
        <taxon>Bacteria</taxon>
        <taxon>Bacillati</taxon>
        <taxon>Bacillota</taxon>
        <taxon>Bacilli</taxon>
        <taxon>Lactobacillales</taxon>
        <taxon>Lactobacillaceae</taxon>
        <taxon>Ligilactobacillus</taxon>
    </lineage>
</organism>
<dbReference type="GO" id="GO:0000150">
    <property type="term" value="F:DNA strand exchange activity"/>
    <property type="evidence" value="ECO:0007669"/>
    <property type="project" value="InterPro"/>
</dbReference>
<dbReference type="Pfam" id="PF13408">
    <property type="entry name" value="Zn_ribbon_recom"/>
    <property type="match status" value="1"/>
</dbReference>
<proteinExistence type="predicted"/>
<dbReference type="InterPro" id="IPR050639">
    <property type="entry name" value="SSR_resolvase"/>
</dbReference>
<dbReference type="InterPro" id="IPR025827">
    <property type="entry name" value="Zn_ribbon_recom_dom"/>
</dbReference>
<gene>
    <name evidence="3" type="ORF">D6C19_03065</name>
</gene>
<dbReference type="InterPro" id="IPR038109">
    <property type="entry name" value="DNA_bind_recomb_sf"/>
</dbReference>
<evidence type="ECO:0000259" key="2">
    <source>
        <dbReference type="PROSITE" id="PS51737"/>
    </source>
</evidence>
<dbReference type="EMBL" id="QZFR01000013">
    <property type="protein sequence ID" value="RXV75019.1"/>
    <property type="molecule type" value="Genomic_DNA"/>
</dbReference>
<dbReference type="PROSITE" id="PS51736">
    <property type="entry name" value="RECOMBINASES_3"/>
    <property type="match status" value="1"/>
</dbReference>
<dbReference type="SMART" id="SM00857">
    <property type="entry name" value="Resolvase"/>
    <property type="match status" value="1"/>
</dbReference>
<dbReference type="Pfam" id="PF07508">
    <property type="entry name" value="Recombinase"/>
    <property type="match status" value="1"/>
</dbReference>
<dbReference type="Gene3D" id="3.90.1750.20">
    <property type="entry name" value="Putative Large Serine Recombinase, Chain B, Domain 2"/>
    <property type="match status" value="1"/>
</dbReference>
<dbReference type="OrthoDB" id="9811097at2"/>
<evidence type="ECO:0000313" key="3">
    <source>
        <dbReference type="EMBL" id="RXV75019.1"/>
    </source>
</evidence>
<feature type="domain" description="Recombinase" evidence="2">
    <location>
        <begin position="166"/>
        <end position="306"/>
    </location>
</feature>
<dbReference type="AlphaFoldDB" id="A0A4Q2AXC4"/>
<evidence type="ECO:0000313" key="4">
    <source>
        <dbReference type="Proteomes" id="UP000289316"/>
    </source>
</evidence>
<dbReference type="PROSITE" id="PS51737">
    <property type="entry name" value="RECOMBINASE_DNA_BIND"/>
    <property type="match status" value="1"/>
</dbReference>
<dbReference type="InterPro" id="IPR006119">
    <property type="entry name" value="Resolv_N"/>
</dbReference>
<feature type="domain" description="Resolvase/invertase-type recombinase catalytic" evidence="1">
    <location>
        <begin position="4"/>
        <end position="158"/>
    </location>
</feature>
<dbReference type="InterPro" id="IPR011109">
    <property type="entry name" value="DNA_bind_recombinase_dom"/>
</dbReference>
<dbReference type="PANTHER" id="PTHR30461:SF23">
    <property type="entry name" value="DNA RECOMBINASE-RELATED"/>
    <property type="match status" value="1"/>
</dbReference>
<name>A0A4Q2AXC4_9LACO</name>